<dbReference type="Gene3D" id="1.25.40.10">
    <property type="entry name" value="Tetratricopeptide repeat domain"/>
    <property type="match status" value="1"/>
</dbReference>
<comment type="caution">
    <text evidence="1">The sequence shown here is derived from an EMBL/GenBank/DDBJ whole genome shotgun (WGS) entry which is preliminary data.</text>
</comment>
<protein>
    <recommendedName>
        <fullName evidence="3">Tetratricopeptide repeat protein</fullName>
    </recommendedName>
</protein>
<name>A0A7K0KHA1_9BACT</name>
<reference evidence="1 2" key="1">
    <citation type="submission" date="2019-08" db="EMBL/GenBank/DDBJ databases">
        <title>In-depth cultivation of the pig gut microbiome towards novel bacterial diversity and tailored functional studies.</title>
        <authorList>
            <person name="Wylensek D."/>
            <person name="Hitch T.C.A."/>
            <person name="Clavel T."/>
        </authorList>
    </citation>
    <scope>NUCLEOTIDE SEQUENCE [LARGE SCALE GENOMIC DNA]</scope>
    <source>
        <strain evidence="1 2">LKV-178-WT-2A</strain>
    </source>
</reference>
<evidence type="ECO:0000313" key="2">
    <source>
        <dbReference type="Proteomes" id="UP000438914"/>
    </source>
</evidence>
<dbReference type="AlphaFoldDB" id="A0A7K0KHA1"/>
<dbReference type="InterPro" id="IPR011990">
    <property type="entry name" value="TPR-like_helical_dom_sf"/>
</dbReference>
<keyword evidence="2" id="KW-1185">Reference proteome</keyword>
<dbReference type="SUPFAM" id="SSF48452">
    <property type="entry name" value="TPR-like"/>
    <property type="match status" value="1"/>
</dbReference>
<evidence type="ECO:0008006" key="3">
    <source>
        <dbReference type="Google" id="ProtNLM"/>
    </source>
</evidence>
<evidence type="ECO:0000313" key="1">
    <source>
        <dbReference type="EMBL" id="MST85317.1"/>
    </source>
</evidence>
<gene>
    <name evidence="1" type="ORF">FYJ73_11675</name>
</gene>
<proteinExistence type="predicted"/>
<dbReference type="RefSeq" id="WP_154534902.1">
    <property type="nucleotide sequence ID" value="NZ_VUNG01000034.1"/>
</dbReference>
<dbReference type="Proteomes" id="UP000438914">
    <property type="component" value="Unassembled WGS sequence"/>
</dbReference>
<organism evidence="1 2">
    <name type="scientific">Hallella mizrahii</name>
    <dbReference type="NCBI Taxonomy" id="2606637"/>
    <lineage>
        <taxon>Bacteria</taxon>
        <taxon>Pseudomonadati</taxon>
        <taxon>Bacteroidota</taxon>
        <taxon>Bacteroidia</taxon>
        <taxon>Bacteroidales</taxon>
        <taxon>Prevotellaceae</taxon>
        <taxon>Hallella</taxon>
    </lineage>
</organism>
<sequence>MEKKPSSTPDKSTTLLNQAKAMAVQGNKVVAVALLSQYIACTPEKETEEAHRLRGDLLLQMGDKRGAEEDAEAVLRINPSLANGHFRLD</sequence>
<accession>A0A7K0KHA1</accession>
<dbReference type="EMBL" id="VUNG01000034">
    <property type="protein sequence ID" value="MST85317.1"/>
    <property type="molecule type" value="Genomic_DNA"/>
</dbReference>